<evidence type="ECO:0000313" key="2">
    <source>
        <dbReference type="EMBL" id="GAA0157571.1"/>
    </source>
</evidence>
<proteinExistence type="predicted"/>
<feature type="region of interest" description="Disordered" evidence="1">
    <location>
        <begin position="58"/>
        <end position="99"/>
    </location>
</feature>
<dbReference type="AlphaFoldDB" id="A0AAV3Q2E6"/>
<dbReference type="Proteomes" id="UP001454036">
    <property type="component" value="Unassembled WGS sequence"/>
</dbReference>
<evidence type="ECO:0000256" key="1">
    <source>
        <dbReference type="SAM" id="MobiDB-lite"/>
    </source>
</evidence>
<gene>
    <name evidence="2" type="ORF">LIER_14811</name>
</gene>
<protein>
    <submittedName>
        <fullName evidence="2">Uncharacterized protein</fullName>
    </submittedName>
</protein>
<name>A0AAV3Q2E6_LITER</name>
<organism evidence="2 3">
    <name type="scientific">Lithospermum erythrorhizon</name>
    <name type="common">Purple gromwell</name>
    <name type="synonym">Lithospermum officinale var. erythrorhizon</name>
    <dbReference type="NCBI Taxonomy" id="34254"/>
    <lineage>
        <taxon>Eukaryota</taxon>
        <taxon>Viridiplantae</taxon>
        <taxon>Streptophyta</taxon>
        <taxon>Embryophyta</taxon>
        <taxon>Tracheophyta</taxon>
        <taxon>Spermatophyta</taxon>
        <taxon>Magnoliopsida</taxon>
        <taxon>eudicotyledons</taxon>
        <taxon>Gunneridae</taxon>
        <taxon>Pentapetalae</taxon>
        <taxon>asterids</taxon>
        <taxon>lamiids</taxon>
        <taxon>Boraginales</taxon>
        <taxon>Boraginaceae</taxon>
        <taxon>Boraginoideae</taxon>
        <taxon>Lithospermeae</taxon>
        <taxon>Lithospermum</taxon>
    </lineage>
</organism>
<comment type="caution">
    <text evidence="2">The sequence shown here is derived from an EMBL/GenBank/DDBJ whole genome shotgun (WGS) entry which is preliminary data.</text>
</comment>
<reference evidence="2 3" key="1">
    <citation type="submission" date="2024-01" db="EMBL/GenBank/DDBJ databases">
        <title>The complete chloroplast genome sequence of Lithospermum erythrorhizon: insights into the phylogenetic relationship among Boraginaceae species and the maternal lineages of purple gromwells.</title>
        <authorList>
            <person name="Okada T."/>
            <person name="Watanabe K."/>
        </authorList>
    </citation>
    <scope>NUCLEOTIDE SEQUENCE [LARGE SCALE GENOMIC DNA]</scope>
</reference>
<sequence length="129" mass="15031">MTRVMLHAKKLPLKLWAEAINTACHIDNRLLIKRTLWKKRMWDLNPTFVDCPIDKKKDDNSVSNTSNDIDVEPATHIQKNNPVNNIIDQQDEGATTKRKEKTNYRKMIGLFGKTCFYLQNKDKICERGT</sequence>
<feature type="compositionally biased region" description="Polar residues" evidence="1">
    <location>
        <begin position="77"/>
        <end position="88"/>
    </location>
</feature>
<keyword evidence="3" id="KW-1185">Reference proteome</keyword>
<evidence type="ECO:0000313" key="3">
    <source>
        <dbReference type="Proteomes" id="UP001454036"/>
    </source>
</evidence>
<dbReference type="EMBL" id="BAABME010003137">
    <property type="protein sequence ID" value="GAA0157571.1"/>
    <property type="molecule type" value="Genomic_DNA"/>
</dbReference>
<accession>A0AAV3Q2E6</accession>